<dbReference type="RefSeq" id="WP_043401820.1">
    <property type="nucleotide sequence ID" value="NZ_JPMI01000201.1"/>
</dbReference>
<evidence type="ECO:0000313" key="5">
    <source>
        <dbReference type="Proteomes" id="UP000028547"/>
    </source>
</evidence>
<dbReference type="Pfam" id="PF13517">
    <property type="entry name" value="FG-GAP_3"/>
    <property type="match status" value="2"/>
</dbReference>
<comment type="caution">
    <text evidence="4">The sequence shown here is derived from an EMBL/GenBank/DDBJ whole genome shotgun (WGS) entry which is preliminary data.</text>
</comment>
<sequence length="494" mass="51926">MSWLFPPALAALVLSATQAPESVDGGTPVPYATRPDLQSAAMGLYETGLALADINRDGYPDLITASGNDEGLQPLAVYLNTRTDNFFNQQQRPDWVSADSDAHMNLAVGDINGDGWLDVAVSTLQPPLGSGGVKVYFNRRGTLEKSPSFRSEDTYDSFACALGDANGDGRLDLATSDIYALAGGSARIYFNQGGTLSTKPGWRSKPGGMGGGILFTDVQQDGFLDLVVGTSQVMVFPGSASADGGISLPTTPGWSSREGDLVPYLSAGPVGTQGTWTLVVSRNNVQGFMSGDAGTPPRYEAYVPAPDAGQPVWTSTPINLGSGVKLADVDGDGTTDLLGGSWGRLTPESGFFQVYLGQGNAFSSQPALTSAPSTRGIIQSLDAADLRQRFTCPGSWSTTLTRSQAVVSLPLPLVGGISRVTRNGRVLLPREYTTVPGAPWISFARRLQPGDRLQVTHTHPLSVDVAMANQNCALGDFIYSSYAKVPGCGTPSKD</sequence>
<dbReference type="Proteomes" id="UP000028547">
    <property type="component" value="Unassembled WGS sequence"/>
</dbReference>
<dbReference type="AlphaFoldDB" id="A0A084SQ88"/>
<name>A0A084SQ88_9BACT</name>
<keyword evidence="3" id="KW-0325">Glycoprotein</keyword>
<gene>
    <name evidence="4" type="ORF">Q664_27570</name>
</gene>
<accession>A0A084SQ88</accession>
<dbReference type="PANTHER" id="PTHR46580">
    <property type="entry name" value="SENSOR KINASE-RELATED"/>
    <property type="match status" value="1"/>
</dbReference>
<dbReference type="SMART" id="SM00191">
    <property type="entry name" value="Int_alpha"/>
    <property type="match status" value="4"/>
</dbReference>
<proteinExistence type="predicted"/>
<evidence type="ECO:0000313" key="4">
    <source>
        <dbReference type="EMBL" id="KFA90623.1"/>
    </source>
</evidence>
<protein>
    <recommendedName>
        <fullName evidence="6">VCBS repeat-containing protein</fullName>
    </recommendedName>
</protein>
<dbReference type="Gene3D" id="2.130.10.130">
    <property type="entry name" value="Integrin alpha, N-terminal"/>
    <property type="match status" value="2"/>
</dbReference>
<dbReference type="PANTHER" id="PTHR46580:SF4">
    <property type="entry name" value="ATP_GTP-BINDING PROTEIN"/>
    <property type="match status" value="1"/>
</dbReference>
<dbReference type="InterPro" id="IPR013517">
    <property type="entry name" value="FG-GAP"/>
</dbReference>
<evidence type="ECO:0000256" key="3">
    <source>
        <dbReference type="ARBA" id="ARBA00023180"/>
    </source>
</evidence>
<evidence type="ECO:0000256" key="1">
    <source>
        <dbReference type="ARBA" id="ARBA00022729"/>
    </source>
</evidence>
<dbReference type="SUPFAM" id="SSF69318">
    <property type="entry name" value="Integrin alpha N-terminal domain"/>
    <property type="match status" value="2"/>
</dbReference>
<keyword evidence="2" id="KW-0677">Repeat</keyword>
<evidence type="ECO:0000256" key="2">
    <source>
        <dbReference type="ARBA" id="ARBA00022737"/>
    </source>
</evidence>
<dbReference type="InterPro" id="IPR028994">
    <property type="entry name" value="Integrin_alpha_N"/>
</dbReference>
<organism evidence="4 5">
    <name type="scientific">Archangium violaceum Cb vi76</name>
    <dbReference type="NCBI Taxonomy" id="1406225"/>
    <lineage>
        <taxon>Bacteria</taxon>
        <taxon>Pseudomonadati</taxon>
        <taxon>Myxococcota</taxon>
        <taxon>Myxococcia</taxon>
        <taxon>Myxococcales</taxon>
        <taxon>Cystobacterineae</taxon>
        <taxon>Archangiaceae</taxon>
        <taxon>Archangium</taxon>
    </lineage>
</organism>
<keyword evidence="1" id="KW-0732">Signal</keyword>
<evidence type="ECO:0008006" key="6">
    <source>
        <dbReference type="Google" id="ProtNLM"/>
    </source>
</evidence>
<dbReference type="EMBL" id="JPMI01000201">
    <property type="protein sequence ID" value="KFA90623.1"/>
    <property type="molecule type" value="Genomic_DNA"/>
</dbReference>
<reference evidence="4 5" key="1">
    <citation type="submission" date="2014-07" db="EMBL/GenBank/DDBJ databases">
        <title>Draft Genome Sequence of Gephyronic Acid Producer, Cystobacter violaceus Strain Cb vi76.</title>
        <authorList>
            <person name="Stevens D.C."/>
            <person name="Young J."/>
            <person name="Carmichael R."/>
            <person name="Tan J."/>
            <person name="Taylor R.E."/>
        </authorList>
    </citation>
    <scope>NUCLEOTIDE SEQUENCE [LARGE SCALE GENOMIC DNA]</scope>
    <source>
        <strain evidence="4 5">Cb vi76</strain>
    </source>
</reference>
<dbReference type="InterPro" id="IPR013519">
    <property type="entry name" value="Int_alpha_beta-p"/>
</dbReference>